<name>A0ABW5RJ70_9MICO</name>
<gene>
    <name evidence="2" type="ORF">ACFSUQ_02010</name>
</gene>
<dbReference type="RefSeq" id="WP_066054638.1">
    <property type="nucleotide sequence ID" value="NZ_JBHUNF010000001.1"/>
</dbReference>
<organism evidence="2 3">
    <name type="scientific">Gulosibacter bifidus</name>
    <dbReference type="NCBI Taxonomy" id="272239"/>
    <lineage>
        <taxon>Bacteria</taxon>
        <taxon>Bacillati</taxon>
        <taxon>Actinomycetota</taxon>
        <taxon>Actinomycetes</taxon>
        <taxon>Micrococcales</taxon>
        <taxon>Microbacteriaceae</taxon>
        <taxon>Gulosibacter</taxon>
    </lineage>
</organism>
<dbReference type="InterPro" id="IPR021373">
    <property type="entry name" value="DUF2993"/>
</dbReference>
<keyword evidence="1" id="KW-0812">Transmembrane</keyword>
<dbReference type="EMBL" id="JBHUNF010000001">
    <property type="protein sequence ID" value="MFD2674082.1"/>
    <property type="molecule type" value="Genomic_DNA"/>
</dbReference>
<sequence>MTRNSRRTSTVWIVAAVVVLVLLASVEIIARIAVSNIAKDQVEKSLPEVVDAQVHAAPTGLCVACEILGGKLSGLDIETESLSVNGVSGHIKLHADGVQFRDSSGADAVHGTLNISETELNHLLAQVAEQSGLDINDVNVSDRGVSYSTQFDAFGKTLDLDITASMQSRGNGEMQIVGESVEIGSGSAAKQLDLDASRFTFQFCLAEYLPKELEVTSVVTQDGELAIDFRSRGPVAFDGTAFSEMGRC</sequence>
<accession>A0ABW5RJ70</accession>
<reference evidence="3" key="1">
    <citation type="journal article" date="2019" name="Int. J. Syst. Evol. Microbiol.">
        <title>The Global Catalogue of Microorganisms (GCM) 10K type strain sequencing project: providing services to taxonomists for standard genome sequencing and annotation.</title>
        <authorList>
            <consortium name="The Broad Institute Genomics Platform"/>
            <consortium name="The Broad Institute Genome Sequencing Center for Infectious Disease"/>
            <person name="Wu L."/>
            <person name="Ma J."/>
        </authorList>
    </citation>
    <scope>NUCLEOTIDE SEQUENCE [LARGE SCALE GENOMIC DNA]</scope>
    <source>
        <strain evidence="3">TISTR 1511</strain>
    </source>
</reference>
<evidence type="ECO:0000313" key="3">
    <source>
        <dbReference type="Proteomes" id="UP001597453"/>
    </source>
</evidence>
<protein>
    <submittedName>
        <fullName evidence="2">LmeA family phospholipid-binding protein</fullName>
    </submittedName>
</protein>
<proteinExistence type="predicted"/>
<dbReference type="Proteomes" id="UP001597453">
    <property type="component" value="Unassembled WGS sequence"/>
</dbReference>
<feature type="transmembrane region" description="Helical" evidence="1">
    <location>
        <begin position="12"/>
        <end position="34"/>
    </location>
</feature>
<comment type="caution">
    <text evidence="2">The sequence shown here is derived from an EMBL/GenBank/DDBJ whole genome shotgun (WGS) entry which is preliminary data.</text>
</comment>
<keyword evidence="3" id="KW-1185">Reference proteome</keyword>
<evidence type="ECO:0000256" key="1">
    <source>
        <dbReference type="SAM" id="Phobius"/>
    </source>
</evidence>
<keyword evidence="1" id="KW-1133">Transmembrane helix</keyword>
<keyword evidence="1" id="KW-0472">Membrane</keyword>
<evidence type="ECO:0000313" key="2">
    <source>
        <dbReference type="EMBL" id="MFD2674082.1"/>
    </source>
</evidence>
<dbReference type="Pfam" id="PF11209">
    <property type="entry name" value="LmeA"/>
    <property type="match status" value="1"/>
</dbReference>